<dbReference type="Gene3D" id="1.25.40.10">
    <property type="entry name" value="Tetratricopeptide repeat domain"/>
    <property type="match status" value="1"/>
</dbReference>
<comment type="caution">
    <text evidence="2">The sequence shown here is derived from an EMBL/GenBank/DDBJ whole genome shotgun (WGS) entry which is preliminary data.</text>
</comment>
<reference evidence="2 3" key="1">
    <citation type="submission" date="2016-11" db="EMBL/GenBank/DDBJ databases">
        <title>The macronuclear genome of Stentor coeruleus: a giant cell with tiny introns.</title>
        <authorList>
            <person name="Slabodnick M."/>
            <person name="Ruby J.G."/>
            <person name="Reiff S.B."/>
            <person name="Swart E.C."/>
            <person name="Gosai S."/>
            <person name="Prabakaran S."/>
            <person name="Witkowska E."/>
            <person name="Larue G.E."/>
            <person name="Fisher S."/>
            <person name="Freeman R.M."/>
            <person name="Gunawardena J."/>
            <person name="Chu W."/>
            <person name="Stover N.A."/>
            <person name="Gregory B.D."/>
            <person name="Nowacki M."/>
            <person name="Derisi J."/>
            <person name="Roy S.W."/>
            <person name="Marshall W.F."/>
            <person name="Sood P."/>
        </authorList>
    </citation>
    <scope>NUCLEOTIDE SEQUENCE [LARGE SCALE GENOMIC DNA]</scope>
    <source>
        <strain evidence="2">WM001</strain>
    </source>
</reference>
<dbReference type="Proteomes" id="UP000187209">
    <property type="component" value="Unassembled WGS sequence"/>
</dbReference>
<evidence type="ECO:0000313" key="3">
    <source>
        <dbReference type="Proteomes" id="UP000187209"/>
    </source>
</evidence>
<feature type="region of interest" description="Disordered" evidence="1">
    <location>
        <begin position="356"/>
        <end position="416"/>
    </location>
</feature>
<dbReference type="InterPro" id="IPR011990">
    <property type="entry name" value="TPR-like_helical_dom_sf"/>
</dbReference>
<name>A0A1R2BAF8_9CILI</name>
<accession>A0A1R2BAF8</accession>
<evidence type="ECO:0000313" key="2">
    <source>
        <dbReference type="EMBL" id="OMJ73783.1"/>
    </source>
</evidence>
<feature type="compositionally biased region" description="Basic and acidic residues" evidence="1">
    <location>
        <begin position="371"/>
        <end position="381"/>
    </location>
</feature>
<evidence type="ECO:0000256" key="1">
    <source>
        <dbReference type="SAM" id="MobiDB-lite"/>
    </source>
</evidence>
<feature type="compositionally biased region" description="Polar residues" evidence="1">
    <location>
        <begin position="400"/>
        <end position="412"/>
    </location>
</feature>
<protein>
    <submittedName>
        <fullName evidence="2">Uncharacterized protein</fullName>
    </submittedName>
</protein>
<dbReference type="OrthoDB" id="299411at2759"/>
<keyword evidence="3" id="KW-1185">Reference proteome</keyword>
<sequence length="439" mass="50849">MNKSESDTLISESDVPKMLTEYGVVTFALIMQEDYYKALQLLSQSEELLEAVTSQGGNVDLDFILLTVHNTAYCYMKLGKLKECSSYIDACIYNSESKKLMGPELAGPQFHLSNLKKEKYEASIHLYYSLLLSQLKNHEDSLKHAQTAFKKSLLYMKILYKLCIDHLSRHTKLISTDSIRKRLLRQSQYKLIESPHYQNFHRIVNSSMPFLQYFHNKYHSTSSKPLKFSLKSYTQTFYSDDNWILSTTFDDISSLKPLNPMNLHNTPSIESELSKESMAYKLLTIISSMFSISTELKFTQKEEAKAWHKQTIKSASELLPSASIILKHLKDTFCKEYKIFNTIKNSRRNTFTTRVRTPMPGSYHTSSRNKSSYDKTLENSRIKSPHVLKHPKGQIRDYKTSNTPQPQLGTSLTKERKRSKIDSEDFKVSDLNFSIHDFY</sequence>
<organism evidence="2 3">
    <name type="scientific">Stentor coeruleus</name>
    <dbReference type="NCBI Taxonomy" id="5963"/>
    <lineage>
        <taxon>Eukaryota</taxon>
        <taxon>Sar</taxon>
        <taxon>Alveolata</taxon>
        <taxon>Ciliophora</taxon>
        <taxon>Postciliodesmatophora</taxon>
        <taxon>Heterotrichea</taxon>
        <taxon>Heterotrichida</taxon>
        <taxon>Stentoridae</taxon>
        <taxon>Stentor</taxon>
    </lineage>
</organism>
<dbReference type="EMBL" id="MPUH01000796">
    <property type="protein sequence ID" value="OMJ73783.1"/>
    <property type="molecule type" value="Genomic_DNA"/>
</dbReference>
<dbReference type="AlphaFoldDB" id="A0A1R2BAF8"/>
<gene>
    <name evidence="2" type="ORF">SteCoe_27458</name>
</gene>
<feature type="compositionally biased region" description="Basic residues" evidence="1">
    <location>
        <begin position="383"/>
        <end position="393"/>
    </location>
</feature>
<proteinExistence type="predicted"/>
<dbReference type="SUPFAM" id="SSF48452">
    <property type="entry name" value="TPR-like"/>
    <property type="match status" value="1"/>
</dbReference>